<dbReference type="OrthoDB" id="407355at2759"/>
<evidence type="ECO:0000256" key="2">
    <source>
        <dbReference type="ARBA" id="ARBA00022917"/>
    </source>
</evidence>
<dbReference type="OMA" id="FNPMNNG"/>
<evidence type="ECO:0000313" key="6">
    <source>
        <dbReference type="EMBL" id="CCX16318.1"/>
    </source>
</evidence>
<dbReference type="STRING" id="1076935.U4LI31"/>
<protein>
    <submittedName>
        <fullName evidence="6">Similar to Ribosome-recycling factor, mitochondrial acc. no. Q6CHA2</fullName>
    </submittedName>
</protein>
<dbReference type="Pfam" id="PF01765">
    <property type="entry name" value="RRF"/>
    <property type="match status" value="1"/>
</dbReference>
<dbReference type="eggNOG" id="KOG4759">
    <property type="taxonomic scope" value="Eukaryota"/>
</dbReference>
<evidence type="ECO:0000256" key="4">
    <source>
        <dbReference type="SAM" id="MobiDB-lite"/>
    </source>
</evidence>
<dbReference type="GO" id="GO:0006412">
    <property type="term" value="P:translation"/>
    <property type="evidence" value="ECO:0007669"/>
    <property type="project" value="UniProtKB-KW"/>
</dbReference>
<comment type="function">
    <text evidence="3">Necessary for protein synthesis in mitochondria. Functions as a ribosome recycling factor in mitochondria.</text>
</comment>
<reference evidence="6 7" key="1">
    <citation type="journal article" date="2013" name="PLoS Genet.">
        <title>The genome and development-dependent transcriptomes of Pyronema confluens: a window into fungal evolution.</title>
        <authorList>
            <person name="Traeger S."/>
            <person name="Altegoer F."/>
            <person name="Freitag M."/>
            <person name="Gabaldon T."/>
            <person name="Kempken F."/>
            <person name="Kumar A."/>
            <person name="Marcet-Houben M."/>
            <person name="Poggeler S."/>
            <person name="Stajich J.E."/>
            <person name="Nowrousian M."/>
        </authorList>
    </citation>
    <scope>NUCLEOTIDE SEQUENCE [LARGE SCALE GENOMIC DNA]</scope>
    <source>
        <strain evidence="7">CBS 100304</strain>
        <tissue evidence="6">Vegetative mycelium</tissue>
    </source>
</reference>
<feature type="compositionally biased region" description="Basic and acidic residues" evidence="4">
    <location>
        <begin position="51"/>
        <end position="71"/>
    </location>
</feature>
<feature type="region of interest" description="Disordered" evidence="4">
    <location>
        <begin position="45"/>
        <end position="76"/>
    </location>
</feature>
<dbReference type="Proteomes" id="UP000018144">
    <property type="component" value="Unassembled WGS sequence"/>
</dbReference>
<comment type="similarity">
    <text evidence="1">Belongs to the RRF family.</text>
</comment>
<dbReference type="AlphaFoldDB" id="U4LI31"/>
<dbReference type="InterPro" id="IPR023584">
    <property type="entry name" value="Ribosome_recyc_fac_dom"/>
</dbReference>
<evidence type="ECO:0000259" key="5">
    <source>
        <dbReference type="Pfam" id="PF01765"/>
    </source>
</evidence>
<dbReference type="Gene3D" id="3.30.1360.40">
    <property type="match status" value="1"/>
</dbReference>
<dbReference type="InterPro" id="IPR002661">
    <property type="entry name" value="Ribosome_recyc_fac"/>
</dbReference>
<evidence type="ECO:0000256" key="3">
    <source>
        <dbReference type="ARBA" id="ARBA00024909"/>
    </source>
</evidence>
<dbReference type="PANTHER" id="PTHR20982:SF3">
    <property type="entry name" value="MITOCHONDRIAL RIBOSOME RECYCLING FACTOR PSEUDO 1"/>
    <property type="match status" value="1"/>
</dbReference>
<dbReference type="Gene3D" id="1.10.132.20">
    <property type="entry name" value="Ribosome-recycling factor"/>
    <property type="match status" value="1"/>
</dbReference>
<gene>
    <name evidence="6" type="ORF">PCON_02914</name>
</gene>
<accession>U4LI31</accession>
<evidence type="ECO:0000313" key="7">
    <source>
        <dbReference type="Proteomes" id="UP000018144"/>
    </source>
</evidence>
<dbReference type="GO" id="GO:0043023">
    <property type="term" value="F:ribosomal large subunit binding"/>
    <property type="evidence" value="ECO:0007669"/>
    <property type="project" value="TreeGrafter"/>
</dbReference>
<proteinExistence type="inferred from homology"/>
<dbReference type="PANTHER" id="PTHR20982">
    <property type="entry name" value="RIBOSOME RECYCLING FACTOR"/>
    <property type="match status" value="1"/>
</dbReference>
<name>U4LI31_PYROM</name>
<dbReference type="InterPro" id="IPR036191">
    <property type="entry name" value="RRF_sf"/>
</dbReference>
<feature type="domain" description="Ribosome recycling factor" evidence="5">
    <location>
        <begin position="99"/>
        <end position="262"/>
    </location>
</feature>
<dbReference type="EMBL" id="HF936378">
    <property type="protein sequence ID" value="CCX16318.1"/>
    <property type="molecule type" value="Genomic_DNA"/>
</dbReference>
<evidence type="ECO:0000256" key="1">
    <source>
        <dbReference type="ARBA" id="ARBA00005912"/>
    </source>
</evidence>
<sequence>MNRVIRPLLSSKPCSALKSAAIIPRPIARVAIPAVRSFTTTPAALAKGKKGKDEVKEESFGKKGKNKKTDDEPNPLAGFDFEAEYNRLEGDIARINDTLKENLATLKTSEGNPKLLENVKVLIDKNAKTEALLKEVGHVVTKGRALAVTVYEAENVKKVVSAIQNADLNLQPVVDVKNPLLINVPLPPPTRESRDALIKKAKAVGNKALDELKAARLVSHKKISATKNAVRPDDFKKADKKLEEIVKKRKAELEGVIATALKSMEN</sequence>
<organism evidence="6 7">
    <name type="scientific">Pyronema omphalodes (strain CBS 100304)</name>
    <name type="common">Pyronema confluens</name>
    <dbReference type="NCBI Taxonomy" id="1076935"/>
    <lineage>
        <taxon>Eukaryota</taxon>
        <taxon>Fungi</taxon>
        <taxon>Dikarya</taxon>
        <taxon>Ascomycota</taxon>
        <taxon>Pezizomycotina</taxon>
        <taxon>Pezizomycetes</taxon>
        <taxon>Pezizales</taxon>
        <taxon>Pyronemataceae</taxon>
        <taxon>Pyronema</taxon>
    </lineage>
</organism>
<keyword evidence="2" id="KW-0648">Protein biosynthesis</keyword>
<keyword evidence="7" id="KW-1185">Reference proteome</keyword>
<dbReference type="SUPFAM" id="SSF55194">
    <property type="entry name" value="Ribosome recycling factor, RRF"/>
    <property type="match status" value="1"/>
</dbReference>
<dbReference type="GO" id="GO:0005739">
    <property type="term" value="C:mitochondrion"/>
    <property type="evidence" value="ECO:0007669"/>
    <property type="project" value="TreeGrafter"/>
</dbReference>